<comment type="caution">
    <text evidence="9">The sequence shown here is derived from an EMBL/GenBank/DDBJ whole genome shotgun (WGS) entry which is preliminary data.</text>
</comment>
<evidence type="ECO:0000313" key="9">
    <source>
        <dbReference type="EMBL" id="NMP31738.1"/>
    </source>
</evidence>
<dbReference type="GO" id="GO:0046654">
    <property type="term" value="P:tetrahydrofolate biosynthetic process"/>
    <property type="evidence" value="ECO:0007669"/>
    <property type="project" value="UniProtKB-UniPathway"/>
</dbReference>
<keyword evidence="3 9" id="KW-0808">Transferase</keyword>
<evidence type="ECO:0000256" key="2">
    <source>
        <dbReference type="ARBA" id="ARBA00013253"/>
    </source>
</evidence>
<keyword evidence="4" id="KW-0547">Nucleotide-binding</keyword>
<dbReference type="Pfam" id="PF01288">
    <property type="entry name" value="HPPK"/>
    <property type="match status" value="1"/>
</dbReference>
<dbReference type="PANTHER" id="PTHR43071">
    <property type="entry name" value="2-AMINO-4-HYDROXY-6-HYDROXYMETHYLDIHYDROPTERIDINE PYROPHOSPHOKINASE"/>
    <property type="match status" value="1"/>
</dbReference>
<evidence type="ECO:0000256" key="1">
    <source>
        <dbReference type="ARBA" id="ARBA00005051"/>
    </source>
</evidence>
<name>A0A7Y0LBZ0_9GAMM</name>
<dbReference type="Gene3D" id="3.30.70.560">
    <property type="entry name" value="7,8-Dihydro-6-hydroxymethylpterin-pyrophosphokinase HPPK"/>
    <property type="match status" value="1"/>
</dbReference>
<dbReference type="PANTHER" id="PTHR43071:SF2">
    <property type="entry name" value="2-AMINO-4-HYDROXY-6-HYDROXYMETHYLDIHYDROPTERIDINE PYROPHOSPHOKINASE"/>
    <property type="match status" value="1"/>
</dbReference>
<comment type="pathway">
    <text evidence="1">Cofactor biosynthesis; tetrahydrofolate biosynthesis; 2-amino-4-hydroxy-6-hydroxymethyl-7,8-dihydropteridine diphosphate from 7,8-dihydroneopterin triphosphate: step 4/4.</text>
</comment>
<proteinExistence type="predicted"/>
<keyword evidence="10" id="KW-1185">Reference proteome</keyword>
<evidence type="ECO:0000256" key="4">
    <source>
        <dbReference type="ARBA" id="ARBA00022741"/>
    </source>
</evidence>
<dbReference type="Proteomes" id="UP000568664">
    <property type="component" value="Unassembled WGS sequence"/>
</dbReference>
<dbReference type="EC" id="2.7.6.3" evidence="2"/>
<dbReference type="SUPFAM" id="SSF55083">
    <property type="entry name" value="6-hydroxymethyl-7,8-dihydropterin pyrophosphokinase, HPPK"/>
    <property type="match status" value="1"/>
</dbReference>
<dbReference type="CDD" id="cd00483">
    <property type="entry name" value="HPPK"/>
    <property type="match status" value="1"/>
</dbReference>
<dbReference type="GO" id="GO:0005524">
    <property type="term" value="F:ATP binding"/>
    <property type="evidence" value="ECO:0007669"/>
    <property type="project" value="UniProtKB-KW"/>
</dbReference>
<accession>A0A7Y0LBZ0</accession>
<evidence type="ECO:0000256" key="7">
    <source>
        <dbReference type="ARBA" id="ARBA00022909"/>
    </source>
</evidence>
<evidence type="ECO:0000313" key="10">
    <source>
        <dbReference type="Proteomes" id="UP000568664"/>
    </source>
</evidence>
<protein>
    <recommendedName>
        <fullName evidence="2">2-amino-4-hydroxy-6-hydroxymethyldihydropteridine diphosphokinase</fullName>
        <ecNumber evidence="2">2.7.6.3</ecNumber>
    </recommendedName>
</protein>
<dbReference type="InterPro" id="IPR035907">
    <property type="entry name" value="Hppk_sf"/>
</dbReference>
<gene>
    <name evidence="9" type="primary">folK</name>
    <name evidence="9" type="ORF">HII17_09200</name>
</gene>
<evidence type="ECO:0000256" key="3">
    <source>
        <dbReference type="ARBA" id="ARBA00022679"/>
    </source>
</evidence>
<dbReference type="NCBIfam" id="TIGR01498">
    <property type="entry name" value="folK"/>
    <property type="match status" value="1"/>
</dbReference>
<feature type="domain" description="7,8-dihydro-6-hydroxymethylpterin-pyrophosphokinase" evidence="8">
    <location>
        <begin position="5"/>
        <end position="129"/>
    </location>
</feature>
<keyword evidence="6" id="KW-0067">ATP-binding</keyword>
<dbReference type="InterPro" id="IPR000550">
    <property type="entry name" value="Hppk"/>
</dbReference>
<evidence type="ECO:0000256" key="5">
    <source>
        <dbReference type="ARBA" id="ARBA00022777"/>
    </source>
</evidence>
<evidence type="ECO:0000256" key="6">
    <source>
        <dbReference type="ARBA" id="ARBA00022840"/>
    </source>
</evidence>
<dbReference type="GO" id="GO:0016301">
    <property type="term" value="F:kinase activity"/>
    <property type="evidence" value="ECO:0007669"/>
    <property type="project" value="UniProtKB-KW"/>
</dbReference>
<organism evidence="9 10">
    <name type="scientific">Thalassotalea algicola</name>
    <dbReference type="NCBI Taxonomy" id="2716224"/>
    <lineage>
        <taxon>Bacteria</taxon>
        <taxon>Pseudomonadati</taxon>
        <taxon>Pseudomonadota</taxon>
        <taxon>Gammaproteobacteria</taxon>
        <taxon>Alteromonadales</taxon>
        <taxon>Colwelliaceae</taxon>
        <taxon>Thalassotalea</taxon>
    </lineage>
</organism>
<reference evidence="9 10" key="1">
    <citation type="submission" date="2020-04" db="EMBL/GenBank/DDBJ databases">
        <title>Thalassotalea sp. M1531, isolated from the surface of marine red alga.</title>
        <authorList>
            <person name="Pang L."/>
            <person name="Lu D.-C."/>
        </authorList>
    </citation>
    <scope>NUCLEOTIDE SEQUENCE [LARGE SCALE GENOMIC DNA]</scope>
    <source>
        <strain evidence="9 10">M1531</strain>
    </source>
</reference>
<sequence>MHQVYVSIGSNIDRYQNTRVALDAIEREFNEIVLSKVYDCVPIGFEGDNFLNLVVSFKCEHTVAELSQVLRRIETQCGRVRTGPKFSSRTLDIDILLYDDLVGEFDGVSLPRGEITQNAFVLLPLVDIASEKVHPQHLKTYKQLWDSFDHKSQKLAVIDFQR</sequence>
<dbReference type="GO" id="GO:0046656">
    <property type="term" value="P:folic acid biosynthetic process"/>
    <property type="evidence" value="ECO:0007669"/>
    <property type="project" value="UniProtKB-KW"/>
</dbReference>
<evidence type="ECO:0000259" key="8">
    <source>
        <dbReference type="Pfam" id="PF01288"/>
    </source>
</evidence>
<keyword evidence="5 9" id="KW-0418">Kinase</keyword>
<dbReference type="GO" id="GO:0003848">
    <property type="term" value="F:2-amino-4-hydroxy-6-hydroxymethyldihydropteridine diphosphokinase activity"/>
    <property type="evidence" value="ECO:0007669"/>
    <property type="project" value="UniProtKB-EC"/>
</dbReference>
<dbReference type="EMBL" id="JABBXH010000003">
    <property type="protein sequence ID" value="NMP31738.1"/>
    <property type="molecule type" value="Genomic_DNA"/>
</dbReference>
<dbReference type="UniPathway" id="UPA00077">
    <property type="reaction ID" value="UER00155"/>
</dbReference>
<dbReference type="RefSeq" id="WP_169075085.1">
    <property type="nucleotide sequence ID" value="NZ_JABBXH010000003.1"/>
</dbReference>
<keyword evidence="7" id="KW-0289">Folate biosynthesis</keyword>
<dbReference type="AlphaFoldDB" id="A0A7Y0LBZ0"/>